<evidence type="ECO:0000313" key="1">
    <source>
        <dbReference type="EMBL" id="CAK7238440.1"/>
    </source>
</evidence>
<proteinExistence type="predicted"/>
<accession>A0ABP0D3R7</accession>
<name>A0ABP0D3R7_9PEZI</name>
<keyword evidence="2" id="KW-1185">Reference proteome</keyword>
<reference evidence="1 2" key="1">
    <citation type="submission" date="2024-01" db="EMBL/GenBank/DDBJ databases">
        <authorList>
            <person name="Allen C."/>
            <person name="Tagirdzhanova G."/>
        </authorList>
    </citation>
    <scope>NUCLEOTIDE SEQUENCE [LARGE SCALE GENOMIC DNA]</scope>
</reference>
<dbReference type="EMBL" id="CAWUHD010000249">
    <property type="protein sequence ID" value="CAK7238440.1"/>
    <property type="molecule type" value="Genomic_DNA"/>
</dbReference>
<organism evidence="1 2">
    <name type="scientific">Sporothrix eucalyptigena</name>
    <dbReference type="NCBI Taxonomy" id="1812306"/>
    <lineage>
        <taxon>Eukaryota</taxon>
        <taxon>Fungi</taxon>
        <taxon>Dikarya</taxon>
        <taxon>Ascomycota</taxon>
        <taxon>Pezizomycotina</taxon>
        <taxon>Sordariomycetes</taxon>
        <taxon>Sordariomycetidae</taxon>
        <taxon>Ophiostomatales</taxon>
        <taxon>Ophiostomataceae</taxon>
        <taxon>Sporothrix</taxon>
    </lineage>
</organism>
<sequence length="855" mass="94958">MASLGKLSNSMISITNENTLALLNVNIDFALVRCDPSPEYSKVGSALTLKRKHEAENGALHSIACKLGFLFHEMLPNTPKLHRAYGTRISEILARPGINPEGTKNDGPFRDFVGADCTSIWAAATSGPASISMLFLACMLARAWDAKTTTSIWVELIDERKKQIWAQVDANKIVHPHSLAASRQDLSRADLASWDASVRSWLRRADAAMVSRATQLQLVAKNLSIPYWSAGSTFERVMMNWTRSMEMVEKLLSNIPQEASTRAVLVAISSWHLYPDLLVFQEKARKIPFTDELFPTSGILSTGLEYKGPVDNVTQWSLSLSHFRYYGHPVLVQSENNQDRVPARKLWVAALGVIFRQWEVSYSKFDDAVAWFRVLGNVLRRSNKADCAELSWLMHLCNAAATVVGAAGELNDGGLIKYGWRRAKPFLGHDHVAMRNPFFGLRNPYVVTSLTKSSEIDCGIEYLRGIALHIGLRPNEAVHKVEYRHPSLIARSSKKRKAPMDEATPNKGYTTSTINHASDAIGCFRLMSRACIPPVEWLMSLRALELVTCLYDAFDAATVSLRILDRSILKANWLPDFFRDIYNLNSITTTPVATYLAKMRLAETFSCIALFESGHLDIAPDQMNQVLALCSEDSIFVASVMLCDPGTKPSNNVQVRHLIGNVGHSGMVLMVSPIAPRIRAVGHNPELVAHRPYDDDKKDSFGGTSLHLSFTTWKMPLDWEDTGAIDQSIFIVESVVSVQDNGQWVADIDVLDMVENYPDIVEEFLCDQDCDTASPESTQDIVSIDSWEELLDPPPCAAVFRAVDNWPARLAAVCIIVQQSKGHCAAIIQGGKLCLSCLRSLYSDPEPHLPDLIIN</sequence>
<evidence type="ECO:0000313" key="2">
    <source>
        <dbReference type="Proteomes" id="UP001642482"/>
    </source>
</evidence>
<dbReference type="Proteomes" id="UP001642482">
    <property type="component" value="Unassembled WGS sequence"/>
</dbReference>
<protein>
    <submittedName>
        <fullName evidence="1">Uncharacterized protein</fullName>
    </submittedName>
</protein>
<gene>
    <name evidence="1" type="ORF">SEUCBS140593_010690</name>
</gene>
<comment type="caution">
    <text evidence="1">The sequence shown here is derived from an EMBL/GenBank/DDBJ whole genome shotgun (WGS) entry which is preliminary data.</text>
</comment>